<gene>
    <name evidence="1" type="ORF">GCM10010840_04450</name>
</gene>
<comment type="caution">
    <text evidence="1">The sequence shown here is derived from an EMBL/GenBank/DDBJ whole genome shotgun (WGS) entry which is preliminary data.</text>
</comment>
<protein>
    <recommendedName>
        <fullName evidence="3">NUDIX hydrolase</fullName>
    </recommendedName>
</protein>
<dbReference type="EMBL" id="BMOL01000001">
    <property type="protein sequence ID" value="GGL69458.1"/>
    <property type="molecule type" value="Genomic_DNA"/>
</dbReference>
<organism evidence="1 2">
    <name type="scientific">Deinococcus aerolatus</name>
    <dbReference type="NCBI Taxonomy" id="522487"/>
    <lineage>
        <taxon>Bacteria</taxon>
        <taxon>Thermotogati</taxon>
        <taxon>Deinococcota</taxon>
        <taxon>Deinococci</taxon>
        <taxon>Deinococcales</taxon>
        <taxon>Deinococcaceae</taxon>
        <taxon>Deinococcus</taxon>
    </lineage>
</organism>
<dbReference type="RefSeq" id="WP_188968536.1">
    <property type="nucleotide sequence ID" value="NZ_BMOL01000001.1"/>
</dbReference>
<keyword evidence="2" id="KW-1185">Reference proteome</keyword>
<name>A0ABQ2G105_9DEIO</name>
<accession>A0ABQ2G105</accession>
<evidence type="ECO:0008006" key="3">
    <source>
        <dbReference type="Google" id="ProtNLM"/>
    </source>
</evidence>
<evidence type="ECO:0000313" key="1">
    <source>
        <dbReference type="EMBL" id="GGL69458.1"/>
    </source>
</evidence>
<proteinExistence type="predicted"/>
<evidence type="ECO:0000313" key="2">
    <source>
        <dbReference type="Proteomes" id="UP000639973"/>
    </source>
</evidence>
<dbReference type="Proteomes" id="UP000639973">
    <property type="component" value="Unassembled WGS sequence"/>
</dbReference>
<dbReference type="Gene3D" id="3.90.79.10">
    <property type="entry name" value="Nucleoside Triphosphate Pyrophosphohydrolase"/>
    <property type="match status" value="1"/>
</dbReference>
<sequence>MVQALEGQEIAALFPFETGLGSFMRVYEIRTDAAPDFNPADFSAAWWLTPAELLTRTKAGEPAKGDLAELVRRCFP</sequence>
<reference evidence="2" key="1">
    <citation type="journal article" date="2019" name="Int. J. Syst. Evol. Microbiol.">
        <title>The Global Catalogue of Microorganisms (GCM) 10K type strain sequencing project: providing services to taxonomists for standard genome sequencing and annotation.</title>
        <authorList>
            <consortium name="The Broad Institute Genomics Platform"/>
            <consortium name="The Broad Institute Genome Sequencing Center for Infectious Disease"/>
            <person name="Wu L."/>
            <person name="Ma J."/>
        </authorList>
    </citation>
    <scope>NUCLEOTIDE SEQUENCE [LARGE SCALE GENOMIC DNA]</scope>
    <source>
        <strain evidence="2">JCM 15442</strain>
    </source>
</reference>